<protein>
    <submittedName>
        <fullName evidence="1">Uncharacterized protein</fullName>
    </submittedName>
</protein>
<dbReference type="AlphaFoldDB" id="G9YME2"/>
<accession>G9YME2</accession>
<organism evidence="1 2">
    <name type="scientific">Flavonifractor plautii ATCC 29863</name>
    <dbReference type="NCBI Taxonomy" id="411475"/>
    <lineage>
        <taxon>Bacteria</taxon>
        <taxon>Bacillati</taxon>
        <taxon>Bacillota</taxon>
        <taxon>Clostridia</taxon>
        <taxon>Eubacteriales</taxon>
        <taxon>Oscillospiraceae</taxon>
        <taxon>Flavonifractor</taxon>
    </lineage>
</organism>
<evidence type="ECO:0000313" key="2">
    <source>
        <dbReference type="Proteomes" id="UP000004459"/>
    </source>
</evidence>
<dbReference type="Proteomes" id="UP000004459">
    <property type="component" value="Unassembled WGS sequence"/>
</dbReference>
<proteinExistence type="predicted"/>
<gene>
    <name evidence="1" type="ORF">HMPREF0372_00662</name>
</gene>
<comment type="caution">
    <text evidence="1">The sequence shown here is derived from an EMBL/GenBank/DDBJ whole genome shotgun (WGS) entry which is preliminary data.</text>
</comment>
<dbReference type="HOGENOM" id="CLU_2649177_0_0_9"/>
<reference evidence="1 2" key="1">
    <citation type="submission" date="2011-08" db="EMBL/GenBank/DDBJ databases">
        <authorList>
            <person name="Weinstock G."/>
            <person name="Sodergren E."/>
            <person name="Clifton S."/>
            <person name="Fulton L."/>
            <person name="Fulton B."/>
            <person name="Courtney L."/>
            <person name="Fronick C."/>
            <person name="Harrison M."/>
            <person name="Strong C."/>
            <person name="Farmer C."/>
            <person name="Delahaunty K."/>
            <person name="Markovic C."/>
            <person name="Hall O."/>
            <person name="Minx P."/>
            <person name="Tomlinson C."/>
            <person name="Mitreva M."/>
            <person name="Hou S."/>
            <person name="Chen J."/>
            <person name="Wollam A."/>
            <person name="Pepin K.H."/>
            <person name="Johnson M."/>
            <person name="Bhonagiri V."/>
            <person name="Zhang X."/>
            <person name="Suruliraj S."/>
            <person name="Warren W."/>
            <person name="Chinwalla A."/>
            <person name="Mardis E.R."/>
            <person name="Wilson R.K."/>
        </authorList>
    </citation>
    <scope>NUCLEOTIDE SEQUENCE [LARGE SCALE GENOMIC DNA]</scope>
    <source>
        <strain evidence="1 2">ATCC 29863</strain>
    </source>
</reference>
<evidence type="ECO:0000313" key="1">
    <source>
        <dbReference type="EMBL" id="EHM54194.1"/>
    </source>
</evidence>
<dbReference type="EMBL" id="AGCK01000044">
    <property type="protein sequence ID" value="EHM54194.1"/>
    <property type="molecule type" value="Genomic_DNA"/>
</dbReference>
<sequence length="76" mass="8535">MSSPPVHNLNTIIQYVREKDKTAGRNGGRRRAEVPCGAGVPGRAAHLARGLLMKIDVNTKHRRSVYHEQETRTDRC</sequence>
<name>G9YME2_FLAPL</name>